<keyword evidence="1" id="KW-0479">Metal-binding</keyword>
<proteinExistence type="predicted"/>
<dbReference type="InterPro" id="IPR050197">
    <property type="entry name" value="Aldolase_class_II_sugar_metab"/>
</dbReference>
<gene>
    <name evidence="4" type="ORF">GCM10007043_01760</name>
</gene>
<protein>
    <submittedName>
        <fullName evidence="4">Aldolase</fullName>
    </submittedName>
</protein>
<evidence type="ECO:0000259" key="3">
    <source>
        <dbReference type="SMART" id="SM01007"/>
    </source>
</evidence>
<evidence type="ECO:0000313" key="5">
    <source>
        <dbReference type="Proteomes" id="UP000637720"/>
    </source>
</evidence>
<dbReference type="GO" id="GO:0019323">
    <property type="term" value="P:pentose catabolic process"/>
    <property type="evidence" value="ECO:0007669"/>
    <property type="project" value="TreeGrafter"/>
</dbReference>
<dbReference type="EMBL" id="BMOF01000002">
    <property type="protein sequence ID" value="GGJ91677.1"/>
    <property type="molecule type" value="Genomic_DNA"/>
</dbReference>
<dbReference type="RefSeq" id="WP_188816545.1">
    <property type="nucleotide sequence ID" value="NZ_BMOF01000002.1"/>
</dbReference>
<evidence type="ECO:0000313" key="4">
    <source>
        <dbReference type="EMBL" id="GGJ91677.1"/>
    </source>
</evidence>
<dbReference type="GO" id="GO:0046872">
    <property type="term" value="F:metal ion binding"/>
    <property type="evidence" value="ECO:0007669"/>
    <property type="project" value="UniProtKB-KW"/>
</dbReference>
<feature type="domain" description="Class II aldolase/adducin N-terminal" evidence="3">
    <location>
        <begin position="193"/>
        <end position="358"/>
    </location>
</feature>
<dbReference type="SUPFAM" id="SSF53639">
    <property type="entry name" value="AraD/HMP-PK domain-like"/>
    <property type="match status" value="1"/>
</dbReference>
<dbReference type="PANTHER" id="PTHR22789:SF0">
    <property type="entry name" value="3-OXO-TETRONATE 4-PHOSPHATE DECARBOXYLASE-RELATED"/>
    <property type="match status" value="1"/>
</dbReference>
<organism evidence="4 5">
    <name type="scientific">Calditerricola satsumensis</name>
    <dbReference type="NCBI Taxonomy" id="373054"/>
    <lineage>
        <taxon>Bacteria</taxon>
        <taxon>Bacillati</taxon>
        <taxon>Bacillota</taxon>
        <taxon>Bacilli</taxon>
        <taxon>Bacillales</taxon>
        <taxon>Bacillaceae</taxon>
        <taxon>Calditerricola</taxon>
    </lineage>
</organism>
<dbReference type="SMART" id="SM01007">
    <property type="entry name" value="Aldolase_II"/>
    <property type="match status" value="1"/>
</dbReference>
<dbReference type="InterPro" id="IPR036409">
    <property type="entry name" value="Aldolase_II/adducin_N_sf"/>
</dbReference>
<keyword evidence="2" id="KW-0456">Lyase</keyword>
<comment type="caution">
    <text evidence="4">The sequence shown here is derived from an EMBL/GenBank/DDBJ whole genome shotgun (WGS) entry which is preliminary data.</text>
</comment>
<dbReference type="AlphaFoldDB" id="A0A8J3FAB7"/>
<reference evidence="4" key="1">
    <citation type="journal article" date="2014" name="Int. J. Syst. Evol. Microbiol.">
        <title>Complete genome sequence of Corynebacterium casei LMG S-19264T (=DSM 44701T), isolated from a smear-ripened cheese.</title>
        <authorList>
            <consortium name="US DOE Joint Genome Institute (JGI-PGF)"/>
            <person name="Walter F."/>
            <person name="Albersmeier A."/>
            <person name="Kalinowski J."/>
            <person name="Ruckert C."/>
        </authorList>
    </citation>
    <scope>NUCLEOTIDE SEQUENCE</scope>
    <source>
        <strain evidence="4">JCM 14719</strain>
    </source>
</reference>
<evidence type="ECO:0000256" key="2">
    <source>
        <dbReference type="ARBA" id="ARBA00023239"/>
    </source>
</evidence>
<dbReference type="Gene3D" id="3.40.225.10">
    <property type="entry name" value="Class II aldolase/adducin N-terminal domain"/>
    <property type="match status" value="1"/>
</dbReference>
<dbReference type="PANTHER" id="PTHR22789">
    <property type="entry name" value="FUCULOSE PHOSPHATE ALDOLASE"/>
    <property type="match status" value="1"/>
</dbReference>
<sequence>MRFRVFGRQSSARTARFGHLLQQVLVRHGWEPLKEGEDEAVKLVVHFLDADAPRPYRRKAQATFVVGVVELSRRPANVLTAAYPLLVRSLSNLLIVLTAEENRPETYFITLEQGCYPIGECPDPEVYMERVWARLAPLATAQLVIDNRFEPDLPPQLWEGDERTAALREAGRRLAAWDVLPAPFPLEELLDPRDLRHVKRLFGIGGLSYGNLSARRDETTFWMSASGVNKADLREIGRDILLVKGYDEAANAIVLSVPPHIEPRRVSVDAIEHWMIYQENPEVGAIVHVHAWMEGIPSTEINYPCGTRELAQEVARCIRRAPDPSRAVVGLKNHGITVTGPSLEDIFARLEGKLIRQVPMT</sequence>
<dbReference type="GO" id="GO:0016832">
    <property type="term" value="F:aldehyde-lyase activity"/>
    <property type="evidence" value="ECO:0007669"/>
    <property type="project" value="TreeGrafter"/>
</dbReference>
<evidence type="ECO:0000256" key="1">
    <source>
        <dbReference type="ARBA" id="ARBA00022723"/>
    </source>
</evidence>
<keyword evidence="5" id="KW-1185">Reference proteome</keyword>
<name>A0A8J3FAB7_9BACI</name>
<dbReference type="InterPro" id="IPR001303">
    <property type="entry name" value="Aldolase_II/adducin_N"/>
</dbReference>
<dbReference type="GO" id="GO:0005829">
    <property type="term" value="C:cytosol"/>
    <property type="evidence" value="ECO:0007669"/>
    <property type="project" value="TreeGrafter"/>
</dbReference>
<dbReference type="Pfam" id="PF00596">
    <property type="entry name" value="Aldolase_II"/>
    <property type="match status" value="2"/>
</dbReference>
<accession>A0A8J3FAB7</accession>
<dbReference type="Proteomes" id="UP000637720">
    <property type="component" value="Unassembled WGS sequence"/>
</dbReference>
<reference evidence="4" key="2">
    <citation type="submission" date="2020-09" db="EMBL/GenBank/DDBJ databases">
        <authorList>
            <person name="Sun Q."/>
            <person name="Ohkuma M."/>
        </authorList>
    </citation>
    <scope>NUCLEOTIDE SEQUENCE</scope>
    <source>
        <strain evidence="4">JCM 14719</strain>
    </source>
</reference>